<keyword evidence="2" id="KW-1185">Reference proteome</keyword>
<comment type="caution">
    <text evidence="1">The sequence shown here is derived from an EMBL/GenBank/DDBJ whole genome shotgun (WGS) entry which is preliminary data.</text>
</comment>
<organism evidence="1 2">
    <name type="scientific">Amycolatopsis suaedae</name>
    <dbReference type="NCBI Taxonomy" id="2510978"/>
    <lineage>
        <taxon>Bacteria</taxon>
        <taxon>Bacillati</taxon>
        <taxon>Actinomycetota</taxon>
        <taxon>Actinomycetes</taxon>
        <taxon>Pseudonocardiales</taxon>
        <taxon>Pseudonocardiaceae</taxon>
        <taxon>Amycolatopsis</taxon>
    </lineage>
</organism>
<dbReference type="InterPro" id="IPR014721">
    <property type="entry name" value="Ribsml_uS5_D2-typ_fold_subgr"/>
</dbReference>
<sequence length="129" mass="13822">MRMGEFRLQRQKNGRGYFGHVKVRAVPAAAPSVSWAVPPADRASLRPGVDAEFVEAALAGVRDGLGLLHGIGADVDGHAVEIVEARVYLTDLEASAVRAAGTLAVADAFGLRDRFELGFDSGWRVMPHR</sequence>
<dbReference type="Proteomes" id="UP000292003">
    <property type="component" value="Unassembled WGS sequence"/>
</dbReference>
<reference evidence="1 2" key="1">
    <citation type="submission" date="2019-02" db="EMBL/GenBank/DDBJ databases">
        <title>Draft genome sequence of Amycolatopsis sp. 8-3EHSu isolated from roots of Suaeda maritima.</title>
        <authorList>
            <person name="Duangmal K."/>
            <person name="Chantavorakit T."/>
        </authorList>
    </citation>
    <scope>NUCLEOTIDE SEQUENCE [LARGE SCALE GENOMIC DNA]</scope>
    <source>
        <strain evidence="1 2">8-3EHSu</strain>
    </source>
</reference>
<evidence type="ECO:0000313" key="1">
    <source>
        <dbReference type="EMBL" id="RZQ61392.1"/>
    </source>
</evidence>
<dbReference type="OrthoDB" id="3628307at2"/>
<dbReference type="Gene3D" id="3.30.230.10">
    <property type="match status" value="1"/>
</dbReference>
<gene>
    <name evidence="1" type="ORF">EWH70_23705</name>
</gene>
<dbReference type="EMBL" id="SFCC01000012">
    <property type="protein sequence ID" value="RZQ61392.1"/>
    <property type="molecule type" value="Genomic_DNA"/>
</dbReference>
<dbReference type="AlphaFoldDB" id="A0A4Q7J431"/>
<protein>
    <submittedName>
        <fullName evidence="1">Uncharacterized protein</fullName>
    </submittedName>
</protein>
<accession>A0A4Q7J431</accession>
<evidence type="ECO:0000313" key="2">
    <source>
        <dbReference type="Proteomes" id="UP000292003"/>
    </source>
</evidence>
<proteinExistence type="predicted"/>
<name>A0A4Q7J431_9PSEU</name>